<name>A0A4Q8AFT0_9MICC</name>
<evidence type="ECO:0000313" key="2">
    <source>
        <dbReference type="Proteomes" id="UP000292685"/>
    </source>
</evidence>
<accession>A0A4Q8AFT0</accession>
<keyword evidence="2" id="KW-1185">Reference proteome</keyword>
<organism evidence="1 2">
    <name type="scientific">Zhihengliuella halotolerans</name>
    <dbReference type="NCBI Taxonomy" id="370736"/>
    <lineage>
        <taxon>Bacteria</taxon>
        <taxon>Bacillati</taxon>
        <taxon>Actinomycetota</taxon>
        <taxon>Actinomycetes</taxon>
        <taxon>Micrococcales</taxon>
        <taxon>Micrococcaceae</taxon>
        <taxon>Zhihengliuella</taxon>
    </lineage>
</organism>
<evidence type="ECO:0000313" key="1">
    <source>
        <dbReference type="EMBL" id="RZU63207.1"/>
    </source>
</evidence>
<dbReference type="SUPFAM" id="SSF56112">
    <property type="entry name" value="Protein kinase-like (PK-like)"/>
    <property type="match status" value="1"/>
</dbReference>
<dbReference type="OrthoDB" id="101887at2"/>
<protein>
    <submittedName>
        <fullName evidence="1">Phosphotransferase family enzyme</fullName>
    </submittedName>
</protein>
<dbReference type="GO" id="GO:0016740">
    <property type="term" value="F:transferase activity"/>
    <property type="evidence" value="ECO:0007669"/>
    <property type="project" value="UniProtKB-KW"/>
</dbReference>
<gene>
    <name evidence="1" type="ORF">EV380_2819</name>
</gene>
<dbReference type="InterPro" id="IPR011009">
    <property type="entry name" value="Kinase-like_dom_sf"/>
</dbReference>
<sequence>MADWNEAWTSEQWRADASQWIDLVLMTYELTRTGEPQQTLNDIFSTQIAVPTDHGKLFFKANNPGQYAEVSVTSVAANLAPDQLVMPLAIEPQRGWMISPDYGETLRALPTTDYKLWARILREFAKVQRSLVDFGETLFDAGLLHLDPAWLPHYIDEQLMLHASMPREHALHLPARDAEELDAQLGEVKGMCEFLAAGPIPLSLEHNDLHRGNAFLPTTPDEPLRFMDLGDAYWAHPFASLGTPVRVMCEELDTTPNDPRIRSAITSYLEQWTDYSTVDELWAYVEPALRAGKLQQHAMAMRVLAGASESDLRRHAGLALQPLAELAQPVFTD</sequence>
<keyword evidence="1" id="KW-0808">Transferase</keyword>
<dbReference type="EMBL" id="SHLA01000001">
    <property type="protein sequence ID" value="RZU63207.1"/>
    <property type="molecule type" value="Genomic_DNA"/>
</dbReference>
<comment type="caution">
    <text evidence="1">The sequence shown here is derived from an EMBL/GenBank/DDBJ whole genome shotgun (WGS) entry which is preliminary data.</text>
</comment>
<dbReference type="AlphaFoldDB" id="A0A4Q8AFT0"/>
<dbReference type="RefSeq" id="WP_130451641.1">
    <property type="nucleotide sequence ID" value="NZ_SHLA01000001.1"/>
</dbReference>
<reference evidence="1 2" key="1">
    <citation type="submission" date="2019-02" db="EMBL/GenBank/DDBJ databases">
        <title>Sequencing the genomes of 1000 actinobacteria strains.</title>
        <authorList>
            <person name="Klenk H.-P."/>
        </authorList>
    </citation>
    <scope>NUCLEOTIDE SEQUENCE [LARGE SCALE GENOMIC DNA]</scope>
    <source>
        <strain evidence="1 2">DSM 17364</strain>
    </source>
</reference>
<proteinExistence type="predicted"/>
<dbReference type="Proteomes" id="UP000292685">
    <property type="component" value="Unassembled WGS sequence"/>
</dbReference>